<dbReference type="Gene3D" id="3.30.9.10">
    <property type="entry name" value="D-Amino Acid Oxidase, subunit A, domain 2"/>
    <property type="match status" value="1"/>
</dbReference>
<evidence type="ECO:0000313" key="3">
    <source>
        <dbReference type="EMBL" id="XDV62729.1"/>
    </source>
</evidence>
<dbReference type="GO" id="GO:0005737">
    <property type="term" value="C:cytoplasm"/>
    <property type="evidence" value="ECO:0007669"/>
    <property type="project" value="TreeGrafter"/>
</dbReference>
<evidence type="ECO:0000259" key="2">
    <source>
        <dbReference type="Pfam" id="PF01266"/>
    </source>
</evidence>
<accession>A0AB39XYV8</accession>
<organism evidence="3">
    <name type="scientific">Streptomyces sp. R33</name>
    <dbReference type="NCBI Taxonomy" id="3238629"/>
    <lineage>
        <taxon>Bacteria</taxon>
        <taxon>Bacillati</taxon>
        <taxon>Actinomycetota</taxon>
        <taxon>Actinomycetes</taxon>
        <taxon>Kitasatosporales</taxon>
        <taxon>Streptomycetaceae</taxon>
        <taxon>Streptomyces</taxon>
    </lineage>
</organism>
<dbReference type="PANTHER" id="PTHR13847">
    <property type="entry name" value="SARCOSINE DEHYDROGENASE-RELATED"/>
    <property type="match status" value="1"/>
</dbReference>
<dbReference type="RefSeq" id="WP_369777179.1">
    <property type="nucleotide sequence ID" value="NZ_CP165727.1"/>
</dbReference>
<dbReference type="InterPro" id="IPR006076">
    <property type="entry name" value="FAD-dep_OxRdtase"/>
</dbReference>
<dbReference type="PANTHER" id="PTHR13847:SF287">
    <property type="entry name" value="FAD-DEPENDENT OXIDOREDUCTASE DOMAIN-CONTAINING PROTEIN 1"/>
    <property type="match status" value="1"/>
</dbReference>
<dbReference type="Pfam" id="PF01266">
    <property type="entry name" value="DAO"/>
    <property type="match status" value="1"/>
</dbReference>
<dbReference type="Gene3D" id="3.50.50.60">
    <property type="entry name" value="FAD/NAD(P)-binding domain"/>
    <property type="match status" value="1"/>
</dbReference>
<gene>
    <name evidence="3" type="ORF">AB5J51_07135</name>
</gene>
<dbReference type="SUPFAM" id="SSF51905">
    <property type="entry name" value="FAD/NAD(P)-binding domain"/>
    <property type="match status" value="1"/>
</dbReference>
<dbReference type="InterPro" id="IPR036188">
    <property type="entry name" value="FAD/NAD-bd_sf"/>
</dbReference>
<feature type="domain" description="FAD dependent oxidoreductase" evidence="2">
    <location>
        <begin position="10"/>
        <end position="347"/>
    </location>
</feature>
<name>A0AB39XYV8_9ACTN</name>
<dbReference type="GO" id="GO:0016491">
    <property type="term" value="F:oxidoreductase activity"/>
    <property type="evidence" value="ECO:0007669"/>
    <property type="project" value="UniProtKB-KW"/>
</dbReference>
<proteinExistence type="predicted"/>
<dbReference type="EC" id="1.-.-.-" evidence="3"/>
<dbReference type="EMBL" id="CP165727">
    <property type="protein sequence ID" value="XDV62729.1"/>
    <property type="molecule type" value="Genomic_DNA"/>
</dbReference>
<protein>
    <submittedName>
        <fullName evidence="3">NAD(P)/FAD-dependent oxidoreductase</fullName>
        <ecNumber evidence="3">1.-.-.-</ecNumber>
    </submittedName>
</protein>
<keyword evidence="1 3" id="KW-0560">Oxidoreductase</keyword>
<dbReference type="AlphaFoldDB" id="A0AB39XYV8"/>
<reference evidence="3" key="1">
    <citation type="submission" date="2024-08" db="EMBL/GenBank/DDBJ databases">
        <authorList>
            <person name="Yu S.T."/>
        </authorList>
    </citation>
    <scope>NUCLEOTIDE SEQUENCE</scope>
    <source>
        <strain evidence="3">R33</strain>
    </source>
</reference>
<evidence type="ECO:0000256" key="1">
    <source>
        <dbReference type="ARBA" id="ARBA00023002"/>
    </source>
</evidence>
<sequence>MSEQKNTAELLVIGTGVIAMSVAYHCAEAGVDVVVLGRDQPGATATQTAGAFRTYFPGRVYDSELVARSLADFRSFGATTGAELEVTQTGMLVVAASADEAAELLAEVPAQRDAGVQLELLTAAQAVERNPWLDPAGVEAALWCPQMIRLRADEVLRGYTEGAQKHGARLVTGATVTGLDASGGRVATTAGDFTAEAIVLADESGSGDIAALAGFELPVWGQFAELFHTDPIGDGDVASPFTFHPAAGLKTMGMGPSFLVGLERFSRKPGMRDIWHEAAMDGVAQRYPRLRDVTLHSAWTGTLDVTPSRSALIGRAGGPHERILFAAGFTGHELGQAPATGKIIRDLHLGRHPGVDITPFSLARNGA</sequence>